<gene>
    <name evidence="6" type="ORF">A2008_13485</name>
</gene>
<keyword evidence="3" id="KW-0808">Transferase</keyword>
<dbReference type="PANTHER" id="PTHR43825:SF1">
    <property type="entry name" value="TRANSKETOLASE-LIKE PYRIMIDINE-BINDING DOMAIN-CONTAINING PROTEIN"/>
    <property type="match status" value="1"/>
</dbReference>
<organism evidence="6 7">
    <name type="scientific">Candidatus Wallbacteria bacterium GWC2_49_35</name>
    <dbReference type="NCBI Taxonomy" id="1817813"/>
    <lineage>
        <taxon>Bacteria</taxon>
        <taxon>Candidatus Walliibacteriota</taxon>
    </lineage>
</organism>
<evidence type="ECO:0000256" key="1">
    <source>
        <dbReference type="ARBA" id="ARBA00001964"/>
    </source>
</evidence>
<dbReference type="Gene3D" id="3.40.50.920">
    <property type="match status" value="1"/>
</dbReference>
<dbReference type="InterPro" id="IPR005475">
    <property type="entry name" value="Transketolase-like_Pyr-bd"/>
</dbReference>
<reference evidence="6 7" key="1">
    <citation type="journal article" date="2016" name="Nat. Commun.">
        <title>Thousands of microbial genomes shed light on interconnected biogeochemical processes in an aquifer system.</title>
        <authorList>
            <person name="Anantharaman K."/>
            <person name="Brown C.T."/>
            <person name="Hug L.A."/>
            <person name="Sharon I."/>
            <person name="Castelle C.J."/>
            <person name="Probst A.J."/>
            <person name="Thomas B.C."/>
            <person name="Singh A."/>
            <person name="Wilkins M.J."/>
            <person name="Karaoz U."/>
            <person name="Brodie E.L."/>
            <person name="Williams K.H."/>
            <person name="Hubbard S.S."/>
            <person name="Banfield J.F."/>
        </authorList>
    </citation>
    <scope>NUCLEOTIDE SEQUENCE [LARGE SCALE GENOMIC DNA]</scope>
</reference>
<proteinExistence type="inferred from homology"/>
<accession>A0A1F7WG23</accession>
<dbReference type="GO" id="GO:0016740">
    <property type="term" value="F:transferase activity"/>
    <property type="evidence" value="ECO:0007669"/>
    <property type="project" value="UniProtKB-KW"/>
</dbReference>
<dbReference type="InterPro" id="IPR033248">
    <property type="entry name" value="Transketolase_C"/>
</dbReference>
<dbReference type="InterPro" id="IPR029061">
    <property type="entry name" value="THDP-binding"/>
</dbReference>
<dbReference type="Gene3D" id="3.40.50.970">
    <property type="match status" value="1"/>
</dbReference>
<dbReference type="Proteomes" id="UP000178735">
    <property type="component" value="Unassembled WGS sequence"/>
</dbReference>
<feature type="domain" description="Transketolase-like pyrimidine-binding" evidence="5">
    <location>
        <begin position="5"/>
        <end position="170"/>
    </location>
</feature>
<keyword evidence="4" id="KW-0786">Thiamine pyrophosphate</keyword>
<dbReference type="Pfam" id="PF02779">
    <property type="entry name" value="Transket_pyr"/>
    <property type="match status" value="1"/>
</dbReference>
<dbReference type="SMART" id="SM00861">
    <property type="entry name" value="Transket_pyr"/>
    <property type="match status" value="1"/>
</dbReference>
<dbReference type="STRING" id="1817813.A2008_13485"/>
<dbReference type="Pfam" id="PF02780">
    <property type="entry name" value="Transketolase_C"/>
    <property type="match status" value="1"/>
</dbReference>
<comment type="similarity">
    <text evidence="2">Belongs to the transketolase family.</text>
</comment>
<evidence type="ECO:0000256" key="4">
    <source>
        <dbReference type="ARBA" id="ARBA00023052"/>
    </source>
</evidence>
<protein>
    <submittedName>
        <fullName evidence="6">Transketolase</fullName>
    </submittedName>
</protein>
<sequence length="314" mass="33365">MAEFKATRNGYGEALVELGAKNPKVVVLDADLSKSTMTYMFGEKYPERFFNMGIAEQNLMGTAAGLSAAGYVPFASSFGIFASGRAYEQIRNIICYAKLNVKIGGTHGGITVGEDGATHQGLEEIALMRVIPNMCVIVPADFNEAKAATVAACEYNGPVYLRLGRDKVETITDYSKQSFEIGKGYLLADGADVTIIATGLMSALALHARTALAAKGVSAAVIHLPTVKPLDTKLIYEYAQKTRAIVTCEEHQIACGMGSAVCEFLAQNIPTPVKMVGIKDVFGESGTPKELLEAYGLNANGIAEAAGEVLTMKK</sequence>
<dbReference type="AlphaFoldDB" id="A0A1F7WG23"/>
<name>A0A1F7WG23_9BACT</name>
<dbReference type="FunFam" id="3.40.50.970:FF:000129">
    <property type="entry name" value="Transketolase"/>
    <property type="match status" value="1"/>
</dbReference>
<dbReference type="PROSITE" id="PS00802">
    <property type="entry name" value="TRANSKETOLASE_2"/>
    <property type="match status" value="1"/>
</dbReference>
<dbReference type="InterPro" id="IPR020826">
    <property type="entry name" value="Transketolase_BS"/>
</dbReference>
<dbReference type="InterPro" id="IPR009014">
    <property type="entry name" value="Transketo_C/PFOR_II"/>
</dbReference>
<dbReference type="CDD" id="cd07033">
    <property type="entry name" value="TPP_PYR_DXS_TK_like"/>
    <property type="match status" value="1"/>
</dbReference>
<dbReference type="SUPFAM" id="SSF52518">
    <property type="entry name" value="Thiamin diphosphate-binding fold (THDP-binding)"/>
    <property type="match status" value="1"/>
</dbReference>
<dbReference type="InterPro" id="IPR051157">
    <property type="entry name" value="PDH/Transketolase"/>
</dbReference>
<evidence type="ECO:0000256" key="2">
    <source>
        <dbReference type="ARBA" id="ARBA00007131"/>
    </source>
</evidence>
<dbReference type="SUPFAM" id="SSF52922">
    <property type="entry name" value="TK C-terminal domain-like"/>
    <property type="match status" value="1"/>
</dbReference>
<comment type="cofactor">
    <cofactor evidence="1">
        <name>thiamine diphosphate</name>
        <dbReference type="ChEBI" id="CHEBI:58937"/>
    </cofactor>
</comment>
<evidence type="ECO:0000256" key="3">
    <source>
        <dbReference type="ARBA" id="ARBA00022679"/>
    </source>
</evidence>
<evidence type="ECO:0000313" key="7">
    <source>
        <dbReference type="Proteomes" id="UP000178735"/>
    </source>
</evidence>
<dbReference type="EMBL" id="MGFH01000225">
    <property type="protein sequence ID" value="OGM01784.1"/>
    <property type="molecule type" value="Genomic_DNA"/>
</dbReference>
<comment type="caution">
    <text evidence="6">The sequence shown here is derived from an EMBL/GenBank/DDBJ whole genome shotgun (WGS) entry which is preliminary data.</text>
</comment>
<dbReference type="PANTHER" id="PTHR43825">
    <property type="entry name" value="PYRUVATE DEHYDROGENASE E1 COMPONENT"/>
    <property type="match status" value="1"/>
</dbReference>
<evidence type="ECO:0000259" key="5">
    <source>
        <dbReference type="SMART" id="SM00861"/>
    </source>
</evidence>
<evidence type="ECO:0000313" key="6">
    <source>
        <dbReference type="EMBL" id="OGM01784.1"/>
    </source>
</evidence>